<dbReference type="EMBL" id="VZTN01026407">
    <property type="protein sequence ID" value="NXS86336.1"/>
    <property type="molecule type" value="Genomic_DNA"/>
</dbReference>
<dbReference type="Proteomes" id="UP000545329">
    <property type="component" value="Unassembled WGS sequence"/>
</dbReference>
<dbReference type="InterPro" id="IPR003597">
    <property type="entry name" value="Ig_C1-set"/>
</dbReference>
<gene>
    <name evidence="2" type="primary">Ighe</name>
    <name evidence="2" type="ORF">ERPZAN_R14712</name>
</gene>
<evidence type="ECO:0000259" key="1">
    <source>
        <dbReference type="PROSITE" id="PS50835"/>
    </source>
</evidence>
<dbReference type="PROSITE" id="PS50835">
    <property type="entry name" value="IG_LIKE"/>
    <property type="match status" value="1"/>
</dbReference>
<keyword evidence="3" id="KW-1185">Reference proteome</keyword>
<evidence type="ECO:0000313" key="3">
    <source>
        <dbReference type="Proteomes" id="UP000545329"/>
    </source>
</evidence>
<sequence length="59" mass="6678">FAVFSPFFPKFFPGNRLAPSVYLLPPPSEELSSSKPTLSLTCLVRGFFPETIDVQWQKD</sequence>
<dbReference type="InterPro" id="IPR007110">
    <property type="entry name" value="Ig-like_dom"/>
</dbReference>
<reference evidence="2 3" key="1">
    <citation type="submission" date="2019-09" db="EMBL/GenBank/DDBJ databases">
        <title>Bird 10,000 Genomes (B10K) Project - Family phase.</title>
        <authorList>
            <person name="Zhang G."/>
        </authorList>
    </citation>
    <scope>NUCLEOTIDE SEQUENCE [LARGE SCALE GENOMIC DNA]</scope>
    <source>
        <strain evidence="2">B10K-DU-002-58</strain>
        <tissue evidence="2">Muscle</tissue>
    </source>
</reference>
<accession>A0A7L2XTN0</accession>
<feature type="non-terminal residue" evidence="2">
    <location>
        <position position="59"/>
    </location>
</feature>
<name>A0A7L2XTN0_9PASS</name>
<comment type="caution">
    <text evidence="2">The sequence shown here is derived from an EMBL/GenBank/DDBJ whole genome shotgun (WGS) entry which is preliminary data.</text>
</comment>
<evidence type="ECO:0000313" key="2">
    <source>
        <dbReference type="EMBL" id="NXS86336.1"/>
    </source>
</evidence>
<organism evidence="2 3">
    <name type="scientific">Erpornis zantholeuca</name>
    <dbReference type="NCBI Taxonomy" id="1112836"/>
    <lineage>
        <taxon>Eukaryota</taxon>
        <taxon>Metazoa</taxon>
        <taxon>Chordata</taxon>
        <taxon>Craniata</taxon>
        <taxon>Vertebrata</taxon>
        <taxon>Euteleostomi</taxon>
        <taxon>Archelosauria</taxon>
        <taxon>Archosauria</taxon>
        <taxon>Dinosauria</taxon>
        <taxon>Saurischia</taxon>
        <taxon>Theropoda</taxon>
        <taxon>Coelurosauria</taxon>
        <taxon>Aves</taxon>
        <taxon>Neognathae</taxon>
        <taxon>Neoaves</taxon>
        <taxon>Telluraves</taxon>
        <taxon>Australaves</taxon>
        <taxon>Passeriformes</taxon>
        <taxon>Sylvioidea</taxon>
        <taxon>Timaliidae</taxon>
        <taxon>Erpornis</taxon>
    </lineage>
</organism>
<feature type="non-terminal residue" evidence="2">
    <location>
        <position position="1"/>
    </location>
</feature>
<dbReference type="InterPro" id="IPR013783">
    <property type="entry name" value="Ig-like_fold"/>
</dbReference>
<dbReference type="SUPFAM" id="SSF48726">
    <property type="entry name" value="Immunoglobulin"/>
    <property type="match status" value="1"/>
</dbReference>
<dbReference type="Gene3D" id="2.60.40.10">
    <property type="entry name" value="Immunoglobulins"/>
    <property type="match status" value="1"/>
</dbReference>
<dbReference type="InterPro" id="IPR036179">
    <property type="entry name" value="Ig-like_dom_sf"/>
</dbReference>
<feature type="domain" description="Ig-like" evidence="1">
    <location>
        <begin position="19"/>
        <end position="59"/>
    </location>
</feature>
<dbReference type="AlphaFoldDB" id="A0A7L2XTN0"/>
<dbReference type="Pfam" id="PF07654">
    <property type="entry name" value="C1-set"/>
    <property type="match status" value="1"/>
</dbReference>
<protein>
    <submittedName>
        <fullName evidence="2">IGHE protein</fullName>
    </submittedName>
</protein>
<proteinExistence type="predicted"/>